<proteinExistence type="predicted"/>
<dbReference type="EMBL" id="CP002565">
    <property type="protein sequence ID" value="AEB69642.1"/>
    <property type="molecule type" value="Genomic_DNA"/>
</dbReference>
<organism evidence="1 2">
    <name type="scientific">Methanothrix soehngenii (strain ATCC 5969 / DSM 3671 / JCM 10134 / NBRC 103675 / OCM 69 / GP-6)</name>
    <name type="common">Methanosaeta concilii</name>
    <dbReference type="NCBI Taxonomy" id="990316"/>
    <lineage>
        <taxon>Archaea</taxon>
        <taxon>Methanobacteriati</taxon>
        <taxon>Methanobacteriota</taxon>
        <taxon>Stenosarchaea group</taxon>
        <taxon>Methanomicrobia</taxon>
        <taxon>Methanotrichales</taxon>
        <taxon>Methanotrichaceae</taxon>
        <taxon>Methanothrix</taxon>
    </lineage>
</organism>
<protein>
    <submittedName>
        <fullName evidence="1">Uncharacterized protein</fullName>
    </submittedName>
</protein>
<evidence type="ECO:0000313" key="1">
    <source>
        <dbReference type="EMBL" id="AEB69642.1"/>
    </source>
</evidence>
<dbReference type="AlphaFoldDB" id="F4BVM9"/>
<dbReference type="STRING" id="990316.MCON_3398"/>
<accession>F4BVM9</accession>
<name>F4BVM9_METSG</name>
<dbReference type="HOGENOM" id="CLU_2392869_0_0_2"/>
<dbReference type="KEGG" id="mcj:MCON_3398"/>
<evidence type="ECO:0000313" key="2">
    <source>
        <dbReference type="Proteomes" id="UP000007807"/>
    </source>
</evidence>
<sequence>MDEYLNSLMEFQFPFHRDRLCNLNRGQEPIFTSEIGFNSLFIGIGSAIKSTAWFDRHPVWFQFPFHRDRLCNTHTGGLYMWLENPVSIPFSSG</sequence>
<dbReference type="Proteomes" id="UP000007807">
    <property type="component" value="Chromosome"/>
</dbReference>
<reference evidence="1 2" key="1">
    <citation type="journal article" date="2011" name="J. Bacteriol.">
        <title>Complete genome sequence of Methanosaeta concilii, a specialist in aceticlastic methanogenesis.</title>
        <authorList>
            <person name="Barber R.D."/>
            <person name="Zhang L."/>
            <person name="Harnack M."/>
            <person name="Olson M.V."/>
            <person name="Kaul R."/>
            <person name="Ingram-Smith C."/>
            <person name="Smith K.S."/>
        </authorList>
    </citation>
    <scope>NUCLEOTIDE SEQUENCE [LARGE SCALE GENOMIC DNA]</scope>
    <source>
        <strain evidence="2">ATCC 5969 / DSM 3671 / JCM 10134 / NBRC 103675 / OCM 69 / GP-6</strain>
    </source>
</reference>
<keyword evidence="2" id="KW-1185">Reference proteome</keyword>
<gene>
    <name evidence="1" type="ordered locus">MCON_3398</name>
</gene>
<dbReference type="InParanoid" id="F4BVM9"/>